<evidence type="ECO:0000313" key="2">
    <source>
        <dbReference type="Proteomes" id="UP001194580"/>
    </source>
</evidence>
<name>A0AAD4D344_9FUNG</name>
<dbReference type="AlphaFoldDB" id="A0AAD4D344"/>
<evidence type="ECO:0008006" key="3">
    <source>
        <dbReference type="Google" id="ProtNLM"/>
    </source>
</evidence>
<protein>
    <recommendedName>
        <fullName evidence="3">Paired domain-containing protein</fullName>
    </recommendedName>
</protein>
<dbReference type="InterPro" id="IPR036388">
    <property type="entry name" value="WH-like_DNA-bd_sf"/>
</dbReference>
<dbReference type="InterPro" id="IPR009057">
    <property type="entry name" value="Homeodomain-like_sf"/>
</dbReference>
<dbReference type="Proteomes" id="UP001194580">
    <property type="component" value="Unassembled WGS sequence"/>
</dbReference>
<organism evidence="1 2">
    <name type="scientific">Linnemannia exigua</name>
    <dbReference type="NCBI Taxonomy" id="604196"/>
    <lineage>
        <taxon>Eukaryota</taxon>
        <taxon>Fungi</taxon>
        <taxon>Fungi incertae sedis</taxon>
        <taxon>Mucoromycota</taxon>
        <taxon>Mortierellomycotina</taxon>
        <taxon>Mortierellomycetes</taxon>
        <taxon>Mortierellales</taxon>
        <taxon>Mortierellaceae</taxon>
        <taxon>Linnemannia</taxon>
    </lineage>
</organism>
<dbReference type="EMBL" id="JAAAIL010002946">
    <property type="protein sequence ID" value="KAG0253426.1"/>
    <property type="molecule type" value="Genomic_DNA"/>
</dbReference>
<evidence type="ECO:0000313" key="1">
    <source>
        <dbReference type="EMBL" id="KAG0253426.1"/>
    </source>
</evidence>
<gene>
    <name evidence="1" type="ORF">BGZ95_006325</name>
</gene>
<keyword evidence="2" id="KW-1185">Reference proteome</keyword>
<feature type="non-terminal residue" evidence="1">
    <location>
        <position position="175"/>
    </location>
</feature>
<dbReference type="Gene3D" id="1.10.10.10">
    <property type="entry name" value="Winged helix-like DNA-binding domain superfamily/Winged helix DNA-binding domain"/>
    <property type="match status" value="1"/>
</dbReference>
<accession>A0AAD4D344</accession>
<sequence length="175" mass="17982">MHKAGLKSRKIATDLDVNDRTVRAIIKRFQERGTLAPKPIPGRPRNVDKVAVKMSSAAAVAGVSGGGGGRGVARGVEGVEGVEGVDKGKNGAISGPGPEAAVTMTAAAVEIIITKADKVKKRGRRGPYKKRVKVQAQLPGSAPLPGSEEVPAFVFEVPRAMGPEAVVGAGMEGIE</sequence>
<comment type="caution">
    <text evidence="1">The sequence shown here is derived from an EMBL/GenBank/DDBJ whole genome shotgun (WGS) entry which is preliminary data.</text>
</comment>
<proteinExistence type="predicted"/>
<dbReference type="SUPFAM" id="SSF46689">
    <property type="entry name" value="Homeodomain-like"/>
    <property type="match status" value="1"/>
</dbReference>
<reference evidence="1" key="1">
    <citation type="journal article" date="2020" name="Fungal Divers.">
        <title>Resolving the Mortierellaceae phylogeny through synthesis of multi-gene phylogenetics and phylogenomics.</title>
        <authorList>
            <person name="Vandepol N."/>
            <person name="Liber J."/>
            <person name="Desiro A."/>
            <person name="Na H."/>
            <person name="Kennedy M."/>
            <person name="Barry K."/>
            <person name="Grigoriev I.V."/>
            <person name="Miller A.N."/>
            <person name="O'Donnell K."/>
            <person name="Stajich J.E."/>
            <person name="Bonito G."/>
        </authorList>
    </citation>
    <scope>NUCLEOTIDE SEQUENCE</scope>
    <source>
        <strain evidence="1">NRRL 28262</strain>
    </source>
</reference>